<feature type="domain" description="7TM GPCR serpentine receptor class x (Srx)" evidence="2">
    <location>
        <begin position="5"/>
        <end position="169"/>
    </location>
</feature>
<protein>
    <submittedName>
        <fullName evidence="4">7TM GPCR serpentine receptor class x (Srx) domain-containing protein</fullName>
    </submittedName>
</protein>
<sequence>MGMCQLLGYSLFGETANIIIASIAQYLFYVCMNMNLLIAFNRFSAVVLYTIHEKMFSSKMGLFYIFLVLLVSAAENVHGFRYLMKYYPELGTFSFLYKPPEEFLQLFVLFEVGITYAVHVAIYVLYAWSFISYKAQASMTAQHKKERRLLFQALVSGSPCFLMMTFHHIIHFPLMELISGELCVGIDPIVYLLFNTDIRKDFTEIFGWEAWKTCLNRRRIDQLQPLSIIGSTTDRNTTARNPNRYAYPELGTFSFLYKPPEEFLQLFVFFEVGITYAVHVAIYILYAWSFISYKPQASLTAHHKKERRLLFQALVSGSPCFLMMTFHHIIHFPLMELISGELCVGIDPIVYLLFNTDIRKDFMEIFCWEAWKTSCNRRGIDPQLQPM</sequence>
<feature type="transmembrane region" description="Helical" evidence="1">
    <location>
        <begin position="61"/>
        <end position="83"/>
    </location>
</feature>
<evidence type="ECO:0000256" key="1">
    <source>
        <dbReference type="SAM" id="Phobius"/>
    </source>
</evidence>
<dbReference type="PANTHER" id="PTHR23017:SF3">
    <property type="entry name" value="G-PROTEIN COUPLED RECEPTORS FAMILY 1 PROFILE DOMAIN-CONTAINING PROTEIN"/>
    <property type="match status" value="1"/>
</dbReference>
<proteinExistence type="predicted"/>
<dbReference type="Proteomes" id="UP000887540">
    <property type="component" value="Unplaced"/>
</dbReference>
<dbReference type="AlphaFoldDB" id="A0A914C9Y0"/>
<keyword evidence="3" id="KW-1185">Reference proteome</keyword>
<keyword evidence="1" id="KW-1133">Transmembrane helix</keyword>
<feature type="transmembrane region" description="Helical" evidence="1">
    <location>
        <begin position="149"/>
        <end position="170"/>
    </location>
</feature>
<feature type="transmembrane region" description="Helical" evidence="1">
    <location>
        <begin position="309"/>
        <end position="331"/>
    </location>
</feature>
<dbReference type="WBParaSite" id="ACRNAN_Path_676.g2527.t1">
    <property type="protein sequence ID" value="ACRNAN_Path_676.g2527.t1"/>
    <property type="gene ID" value="ACRNAN_Path_676.g2527"/>
</dbReference>
<feature type="transmembrane region" description="Helical" evidence="1">
    <location>
        <begin position="103"/>
        <end position="128"/>
    </location>
</feature>
<dbReference type="InterPro" id="IPR019430">
    <property type="entry name" value="7TM_GPCR_serpentine_rcpt_Srx"/>
</dbReference>
<dbReference type="SUPFAM" id="SSF81321">
    <property type="entry name" value="Family A G protein-coupled receptor-like"/>
    <property type="match status" value="2"/>
</dbReference>
<feature type="transmembrane region" description="Helical" evidence="1">
    <location>
        <begin position="263"/>
        <end position="288"/>
    </location>
</feature>
<name>A0A914C9Y0_9BILA</name>
<dbReference type="Gene3D" id="1.20.1070.10">
    <property type="entry name" value="Rhodopsin 7-helix transmembrane proteins"/>
    <property type="match status" value="1"/>
</dbReference>
<accession>A0A914C9Y0</accession>
<reference evidence="4" key="1">
    <citation type="submission" date="2022-11" db="UniProtKB">
        <authorList>
            <consortium name="WormBaseParasite"/>
        </authorList>
    </citation>
    <scope>IDENTIFICATION</scope>
</reference>
<dbReference type="PANTHER" id="PTHR23017">
    <property type="entry name" value="SERPENTINE RECEPTOR, CLASS X"/>
    <property type="match status" value="1"/>
</dbReference>
<dbReference type="Pfam" id="PF10328">
    <property type="entry name" value="7TM_GPCR_Srx"/>
    <property type="match status" value="1"/>
</dbReference>
<keyword evidence="1" id="KW-0812">Transmembrane</keyword>
<feature type="transmembrane region" description="Helical" evidence="1">
    <location>
        <begin position="26"/>
        <end position="49"/>
    </location>
</feature>
<evidence type="ECO:0000313" key="4">
    <source>
        <dbReference type="WBParaSite" id="ACRNAN_Path_676.g2527.t1"/>
    </source>
</evidence>
<evidence type="ECO:0000259" key="2">
    <source>
        <dbReference type="Pfam" id="PF10328"/>
    </source>
</evidence>
<keyword evidence="1" id="KW-0472">Membrane</keyword>
<organism evidence="3 4">
    <name type="scientific">Acrobeloides nanus</name>
    <dbReference type="NCBI Taxonomy" id="290746"/>
    <lineage>
        <taxon>Eukaryota</taxon>
        <taxon>Metazoa</taxon>
        <taxon>Ecdysozoa</taxon>
        <taxon>Nematoda</taxon>
        <taxon>Chromadorea</taxon>
        <taxon>Rhabditida</taxon>
        <taxon>Tylenchina</taxon>
        <taxon>Cephalobomorpha</taxon>
        <taxon>Cephaloboidea</taxon>
        <taxon>Cephalobidae</taxon>
        <taxon>Acrobeloides</taxon>
    </lineage>
</organism>
<evidence type="ECO:0000313" key="3">
    <source>
        <dbReference type="Proteomes" id="UP000887540"/>
    </source>
</evidence>